<keyword evidence="1" id="KW-0472">Membrane</keyword>
<dbReference type="HOGENOM" id="CLU_2345489_0_0_9"/>
<protein>
    <submittedName>
        <fullName evidence="2">Uncharacterized protein</fullName>
    </submittedName>
</protein>
<dbReference type="KEGG" id="smb:smi_1401"/>
<dbReference type="Proteomes" id="UP000008563">
    <property type="component" value="Chromosome"/>
</dbReference>
<evidence type="ECO:0000313" key="2">
    <source>
        <dbReference type="EMBL" id="CBJ22641.1"/>
    </source>
</evidence>
<proteinExistence type="predicted"/>
<evidence type="ECO:0000313" key="3">
    <source>
        <dbReference type="Proteomes" id="UP000008563"/>
    </source>
</evidence>
<name>D3H9U3_STRM6</name>
<organism evidence="2 3">
    <name type="scientific">Streptococcus mitis (strain B6)</name>
    <dbReference type="NCBI Taxonomy" id="365659"/>
    <lineage>
        <taxon>Bacteria</taxon>
        <taxon>Bacillati</taxon>
        <taxon>Bacillota</taxon>
        <taxon>Bacilli</taxon>
        <taxon>Lactobacillales</taxon>
        <taxon>Streptococcaceae</taxon>
        <taxon>Streptococcus</taxon>
        <taxon>Streptococcus mitis group</taxon>
    </lineage>
</organism>
<gene>
    <name evidence="2" type="ordered locus">smi_1401</name>
</gene>
<feature type="transmembrane region" description="Helical" evidence="1">
    <location>
        <begin position="75"/>
        <end position="96"/>
    </location>
</feature>
<dbReference type="AlphaFoldDB" id="D3H9U3"/>
<evidence type="ECO:0000256" key="1">
    <source>
        <dbReference type="SAM" id="Phobius"/>
    </source>
</evidence>
<accession>D3H9U3</accession>
<sequence>MTSDFGAVSLCELRRVRNKNDTFLFLKLVRRIGCPPYSGNRRMTSDYFGAVILCELQSTDRKTLSDKCLPSYRDYITLSLYHFLAQFAVFNVVFLFR</sequence>
<dbReference type="EMBL" id="FN568063">
    <property type="protein sequence ID" value="CBJ22641.1"/>
    <property type="molecule type" value="Genomic_DNA"/>
</dbReference>
<keyword evidence="1" id="KW-1133">Transmembrane helix</keyword>
<reference evidence="2 3" key="1">
    <citation type="journal article" date="2010" name="PLoS ONE">
        <title>The genome of Streptococcus mitis B6--what is a commensal?</title>
        <authorList>
            <person name="Denapaite D."/>
            <person name="Brueckner R."/>
            <person name="Nuhn M."/>
            <person name="Reichmann P."/>
            <person name="Henrich B."/>
            <person name="Maurer P."/>
            <person name="Schaehle Y."/>
            <person name="Selbmann P."/>
            <person name="Zimmermann W."/>
            <person name="Wambutt R."/>
            <person name="Hakenbeck R."/>
        </authorList>
    </citation>
    <scope>NUCLEOTIDE SEQUENCE [LARGE SCALE GENOMIC DNA]</scope>
    <source>
        <strain evidence="2 3">B6</strain>
    </source>
</reference>
<dbReference type="OrthoDB" id="9912096at2"/>
<keyword evidence="1" id="KW-0812">Transmembrane</keyword>